<accession>A0A520KWI2</accession>
<dbReference type="InterPro" id="IPR011332">
    <property type="entry name" value="Ribosomal_zn-bd"/>
</dbReference>
<keyword evidence="3 7" id="KW-0863">Zinc-finger</keyword>
<sequence length="60" mass="6658">MEDKSVRSRFLRVKCEDCENEQIIFDRATTVVTCAICGRTLAEPRGGKALIKGGITEVLE</sequence>
<keyword evidence="4 7" id="KW-0862">Zinc</keyword>
<feature type="binding site" evidence="7">
    <location>
        <position position="37"/>
    </location>
    <ligand>
        <name>Zn(2+)</name>
        <dbReference type="ChEBI" id="CHEBI:29105"/>
    </ligand>
</feature>
<evidence type="ECO:0000256" key="5">
    <source>
        <dbReference type="ARBA" id="ARBA00022980"/>
    </source>
</evidence>
<dbReference type="InterPro" id="IPR000592">
    <property type="entry name" value="Ribosomal_eS27"/>
</dbReference>
<gene>
    <name evidence="7" type="primary">rps27e</name>
    <name evidence="9" type="ORF">EF807_04790</name>
</gene>
<organism evidence="9 10">
    <name type="scientific">Candidatus Methanolliviera hydrocarbonicum</name>
    <dbReference type="NCBI Taxonomy" id="2491085"/>
    <lineage>
        <taxon>Archaea</taxon>
        <taxon>Methanobacteriati</taxon>
        <taxon>Methanobacteriota</taxon>
        <taxon>Candidatus Methanoliparia</taxon>
        <taxon>Candidatus Methanoliparales</taxon>
        <taxon>Candidatus Methanollivieraceae</taxon>
        <taxon>Candidatus Methanolliviera</taxon>
    </lineage>
</organism>
<dbReference type="Gene3D" id="2.20.25.100">
    <property type="entry name" value="Zn-binding ribosomal proteins"/>
    <property type="match status" value="1"/>
</dbReference>
<dbReference type="AlphaFoldDB" id="A0A520KWI2"/>
<feature type="binding site" evidence="7">
    <location>
        <position position="18"/>
    </location>
    <ligand>
        <name>Zn(2+)</name>
        <dbReference type="ChEBI" id="CHEBI:29105"/>
    </ligand>
</feature>
<comment type="caution">
    <text evidence="9">The sequence shown here is derived from an EMBL/GenBank/DDBJ whole genome shotgun (WGS) entry which is preliminary data.</text>
</comment>
<protein>
    <recommendedName>
        <fullName evidence="7">Small ribosomal subunit protein eS27</fullName>
    </recommendedName>
</protein>
<dbReference type="EMBL" id="RXIL01000083">
    <property type="protein sequence ID" value="RZN69251.1"/>
    <property type="molecule type" value="Genomic_DNA"/>
</dbReference>
<evidence type="ECO:0000256" key="6">
    <source>
        <dbReference type="ARBA" id="ARBA00023274"/>
    </source>
</evidence>
<dbReference type="GO" id="GO:0005840">
    <property type="term" value="C:ribosome"/>
    <property type="evidence" value="ECO:0007669"/>
    <property type="project" value="UniProtKB-KW"/>
</dbReference>
<evidence type="ECO:0000313" key="9">
    <source>
        <dbReference type="EMBL" id="RZN69251.1"/>
    </source>
</evidence>
<evidence type="ECO:0000313" key="10">
    <source>
        <dbReference type="Proteomes" id="UP000320766"/>
    </source>
</evidence>
<comment type="cofactor">
    <cofactor evidence="7 8">
        <name>Zn(2+)</name>
        <dbReference type="ChEBI" id="CHEBI:29105"/>
    </cofactor>
    <text evidence="7 8">Binds 1 zinc ion per subunit.</text>
</comment>
<dbReference type="FunFam" id="2.20.25.100:FF:000002">
    <property type="entry name" value="30S ribosomal protein S27e"/>
    <property type="match status" value="1"/>
</dbReference>
<evidence type="ECO:0000256" key="4">
    <source>
        <dbReference type="ARBA" id="ARBA00022833"/>
    </source>
</evidence>
<dbReference type="GO" id="GO:0006412">
    <property type="term" value="P:translation"/>
    <property type="evidence" value="ECO:0007669"/>
    <property type="project" value="UniProtKB-UniRule"/>
</dbReference>
<evidence type="ECO:0000256" key="8">
    <source>
        <dbReference type="RuleBase" id="RU000671"/>
    </source>
</evidence>
<dbReference type="PROSITE" id="PS01168">
    <property type="entry name" value="RIBOSOMAL_S27E"/>
    <property type="match status" value="1"/>
</dbReference>
<dbReference type="NCBIfam" id="NF001629">
    <property type="entry name" value="PRK00415.1"/>
    <property type="match status" value="1"/>
</dbReference>
<keyword evidence="2 7" id="KW-0479">Metal-binding</keyword>
<comment type="similarity">
    <text evidence="1 7 8">Belongs to the eukaryotic ribosomal protein eS27 family.</text>
</comment>
<evidence type="ECO:0000256" key="1">
    <source>
        <dbReference type="ARBA" id="ARBA00010919"/>
    </source>
</evidence>
<name>A0A520KWI2_9EURY</name>
<comment type="subunit">
    <text evidence="7">Part of the 30S ribosomal subunit.</text>
</comment>
<proteinExistence type="inferred from homology"/>
<dbReference type="HAMAP" id="MF_00371">
    <property type="entry name" value="Ribosomal_eS27"/>
    <property type="match status" value="1"/>
</dbReference>
<dbReference type="InterPro" id="IPR023407">
    <property type="entry name" value="Ribosomal_eS27_Zn-bd_dom_sf"/>
</dbReference>
<dbReference type="GO" id="GO:0008270">
    <property type="term" value="F:zinc ion binding"/>
    <property type="evidence" value="ECO:0007669"/>
    <property type="project" value="UniProtKB-UniRule"/>
</dbReference>
<reference evidence="9 10" key="1">
    <citation type="journal article" date="2019" name="Nat. Microbiol.">
        <title>Wide diversity of methane and short-chain alkane metabolisms in uncultured archaea.</title>
        <authorList>
            <person name="Borrel G."/>
            <person name="Adam P.S."/>
            <person name="McKay L.J."/>
            <person name="Chen L.X."/>
            <person name="Sierra-Garcia I.N."/>
            <person name="Sieber C.M."/>
            <person name="Letourneur Q."/>
            <person name="Ghozlane A."/>
            <person name="Andersen G.L."/>
            <person name="Li W.J."/>
            <person name="Hallam S.J."/>
            <person name="Muyzer G."/>
            <person name="de Oliveira V.M."/>
            <person name="Inskeep W.P."/>
            <person name="Banfield J.F."/>
            <person name="Gribaldo S."/>
        </authorList>
    </citation>
    <scope>NUCLEOTIDE SEQUENCE [LARGE SCALE GENOMIC DNA]</scope>
    <source>
        <strain evidence="9">NM1b</strain>
    </source>
</reference>
<feature type="binding site" evidence="7">
    <location>
        <position position="34"/>
    </location>
    <ligand>
        <name>Zn(2+)</name>
        <dbReference type="ChEBI" id="CHEBI:29105"/>
    </ligand>
</feature>
<feature type="zinc finger region" description="C4-type" evidence="7">
    <location>
        <begin position="15"/>
        <end position="37"/>
    </location>
</feature>
<evidence type="ECO:0000256" key="3">
    <source>
        <dbReference type="ARBA" id="ARBA00022771"/>
    </source>
</evidence>
<dbReference type="Pfam" id="PF01667">
    <property type="entry name" value="Ribosomal_S27e"/>
    <property type="match status" value="1"/>
</dbReference>
<dbReference type="GO" id="GO:0003735">
    <property type="term" value="F:structural constituent of ribosome"/>
    <property type="evidence" value="ECO:0007669"/>
    <property type="project" value="InterPro"/>
</dbReference>
<dbReference type="Proteomes" id="UP000320766">
    <property type="component" value="Unassembled WGS sequence"/>
</dbReference>
<evidence type="ECO:0000256" key="7">
    <source>
        <dbReference type="HAMAP-Rule" id="MF_00371"/>
    </source>
</evidence>
<feature type="binding site" evidence="7">
    <location>
        <position position="15"/>
    </location>
    <ligand>
        <name>Zn(2+)</name>
        <dbReference type="ChEBI" id="CHEBI:29105"/>
    </ligand>
</feature>
<keyword evidence="6 7" id="KW-0687">Ribonucleoprotein</keyword>
<evidence type="ECO:0000256" key="2">
    <source>
        <dbReference type="ARBA" id="ARBA00022723"/>
    </source>
</evidence>
<keyword evidence="5 7" id="KW-0689">Ribosomal protein</keyword>
<dbReference type="SUPFAM" id="SSF57829">
    <property type="entry name" value="Zn-binding ribosomal proteins"/>
    <property type="match status" value="1"/>
</dbReference>
<dbReference type="GO" id="GO:1990904">
    <property type="term" value="C:ribonucleoprotein complex"/>
    <property type="evidence" value="ECO:0007669"/>
    <property type="project" value="UniProtKB-KW"/>
</dbReference>